<keyword evidence="1" id="KW-0614">Plasmid</keyword>
<evidence type="ECO:0000313" key="1">
    <source>
        <dbReference type="EMBL" id="AFV27413.1"/>
    </source>
</evidence>
<proteinExistence type="predicted"/>
<geneLocation type="plasmid" evidence="1">
    <name>unnamed</name>
</geneLocation>
<dbReference type="GO" id="GO:0005737">
    <property type="term" value="C:cytoplasm"/>
    <property type="evidence" value="ECO:0007669"/>
    <property type="project" value="TreeGrafter"/>
</dbReference>
<sequence length="115" mass="13264">MGVIPMTDKMIGITETVLRDAHQSLMATRMSTNDMLPIIEKMDKVGYFSLECWGGATFDAAIRFLNEDPWDRLRQVQMRAPNTNLCPYFAGQISVNYTSYFTRNLVKLQRYSKID</sequence>
<dbReference type="SUPFAM" id="SSF51569">
    <property type="entry name" value="Aldolase"/>
    <property type="match status" value="1"/>
</dbReference>
<dbReference type="GO" id="GO:0004736">
    <property type="term" value="F:pyruvate carboxylase activity"/>
    <property type="evidence" value="ECO:0007669"/>
    <property type="project" value="TreeGrafter"/>
</dbReference>
<dbReference type="PANTHER" id="PTHR43778:SF2">
    <property type="entry name" value="PYRUVATE CARBOXYLASE, MITOCHONDRIAL"/>
    <property type="match status" value="1"/>
</dbReference>
<reference evidence="1" key="1">
    <citation type="submission" date="2012-02" db="EMBL/GenBank/DDBJ databases">
        <title>Analysis of a novel plasmid from the coral pathogen Vibrio coralliilyticus reveals two potential 'ecological islands'.</title>
        <authorList>
            <person name="McConoughey J.E."/>
            <person name="Hill S.A."/>
            <person name="Hudspeth M.E.S."/>
        </authorList>
    </citation>
    <scope>NUCLEOTIDE SEQUENCE</scope>
    <source>
        <strain evidence="1">ATCC BAA-450</strain>
        <plasmid evidence="1">unnamed</plasmid>
    </source>
</reference>
<name>M1FVU0_9VIBR</name>
<dbReference type="InterPro" id="IPR055268">
    <property type="entry name" value="PCB-like"/>
</dbReference>
<dbReference type="Gene3D" id="3.20.20.70">
    <property type="entry name" value="Aldolase class I"/>
    <property type="match status" value="1"/>
</dbReference>
<dbReference type="InterPro" id="IPR013785">
    <property type="entry name" value="Aldolase_TIM"/>
</dbReference>
<accession>M1FVU0</accession>
<dbReference type="PANTHER" id="PTHR43778">
    <property type="entry name" value="PYRUVATE CARBOXYLASE"/>
    <property type="match status" value="1"/>
</dbReference>
<dbReference type="GO" id="GO:0006094">
    <property type="term" value="P:gluconeogenesis"/>
    <property type="evidence" value="ECO:0007669"/>
    <property type="project" value="TreeGrafter"/>
</dbReference>
<organism evidence="1">
    <name type="scientific">Vibrio coralliilyticus</name>
    <dbReference type="NCBI Taxonomy" id="190893"/>
    <lineage>
        <taxon>Bacteria</taxon>
        <taxon>Pseudomonadati</taxon>
        <taxon>Pseudomonadota</taxon>
        <taxon>Gammaproteobacteria</taxon>
        <taxon>Vibrionales</taxon>
        <taxon>Vibrionaceae</taxon>
        <taxon>Vibrio</taxon>
    </lineage>
</organism>
<dbReference type="AlphaFoldDB" id="M1FVU0"/>
<protein>
    <submittedName>
        <fullName evidence="1">Oxaloacetate decarboxylase alpha-chain</fullName>
    </submittedName>
</protein>
<dbReference type="EMBL" id="JQ728484">
    <property type="protein sequence ID" value="AFV27413.1"/>
    <property type="molecule type" value="Genomic_DNA"/>
</dbReference>